<reference evidence="3" key="2">
    <citation type="submission" date="2025-08" db="UniProtKB">
        <authorList>
            <consortium name="RefSeq"/>
        </authorList>
    </citation>
    <scope>IDENTIFICATION</scope>
    <source>
        <tissue evidence="3">Leaf</tissue>
    </source>
</reference>
<dbReference type="PANTHER" id="PTHR42648:SF27">
    <property type="entry name" value="RNA-DIRECTED DNA POLYMERASE"/>
    <property type="match status" value="1"/>
</dbReference>
<evidence type="ECO:0000256" key="1">
    <source>
        <dbReference type="SAM" id="MobiDB-lite"/>
    </source>
</evidence>
<dbReference type="Proteomes" id="UP000515123">
    <property type="component" value="Linkage group 1"/>
</dbReference>
<gene>
    <name evidence="3" type="primary">LOC109718850</name>
</gene>
<dbReference type="OrthoDB" id="1935865at2759"/>
<dbReference type="AlphaFoldDB" id="A0A6P5FZ79"/>
<reference evidence="2" key="1">
    <citation type="journal article" date="2015" name="Nat. Genet.">
        <title>The pineapple genome and the evolution of CAM photosynthesis.</title>
        <authorList>
            <person name="Ming R."/>
            <person name="VanBuren R."/>
            <person name="Wai C.M."/>
            <person name="Tang H."/>
            <person name="Schatz M.C."/>
            <person name="Bowers J.E."/>
            <person name="Lyons E."/>
            <person name="Wang M.L."/>
            <person name="Chen J."/>
            <person name="Biggers E."/>
            <person name="Zhang J."/>
            <person name="Huang L."/>
            <person name="Zhang L."/>
            <person name="Miao W."/>
            <person name="Zhang J."/>
            <person name="Ye Z."/>
            <person name="Miao C."/>
            <person name="Lin Z."/>
            <person name="Wang H."/>
            <person name="Zhou H."/>
            <person name="Yim W.C."/>
            <person name="Priest H.D."/>
            <person name="Zheng C."/>
            <person name="Woodhouse M."/>
            <person name="Edger P.P."/>
            <person name="Guyot R."/>
            <person name="Guo H.B."/>
            <person name="Guo H."/>
            <person name="Zheng G."/>
            <person name="Singh R."/>
            <person name="Sharma A."/>
            <person name="Min X."/>
            <person name="Zheng Y."/>
            <person name="Lee H."/>
            <person name="Gurtowski J."/>
            <person name="Sedlazeck F.J."/>
            <person name="Harkess A."/>
            <person name="McKain M.R."/>
            <person name="Liao Z."/>
            <person name="Fang J."/>
            <person name="Liu J."/>
            <person name="Zhang X."/>
            <person name="Zhang Q."/>
            <person name="Hu W."/>
            <person name="Qin Y."/>
            <person name="Wang K."/>
            <person name="Chen L.Y."/>
            <person name="Shirley N."/>
            <person name="Lin Y.R."/>
            <person name="Liu L.Y."/>
            <person name="Hernandez A.G."/>
            <person name="Wright C.L."/>
            <person name="Bulone V."/>
            <person name="Tuskan G.A."/>
            <person name="Heath K."/>
            <person name="Zee F."/>
            <person name="Moore P.H."/>
            <person name="Sunkar R."/>
            <person name="Leebens-Mack J.H."/>
            <person name="Mockler T."/>
            <person name="Bennetzen J.L."/>
            <person name="Freeling M."/>
            <person name="Sankoff D."/>
            <person name="Paterson A.H."/>
            <person name="Zhu X."/>
            <person name="Yang X."/>
            <person name="Smith J.A."/>
            <person name="Cushman J.C."/>
            <person name="Paull R.E."/>
            <person name="Yu Q."/>
        </authorList>
    </citation>
    <scope>NUCLEOTIDE SEQUENCE [LARGE SCALE GENOMIC DNA]</scope>
    <source>
        <strain evidence="2">cv. F153</strain>
    </source>
</reference>
<dbReference type="RefSeq" id="XP_020100887.1">
    <property type="nucleotide sequence ID" value="XM_020245298.1"/>
</dbReference>
<proteinExistence type="predicted"/>
<sequence>MSVRARYGAFYFITVIDNHTRFGHVYLIFHRSEALNCFRRYIYKVENQLDMKIKILRTDRGHEYLSEQFKELCDENLTDRSLTEIELRDVEFLEEDFSYRSEVRNKIEFHEMDDSDIGASIRSVETEEATSIPPRDSGSDLPLEKEPQLCRSTHMGVPHRRFEIEGKVFMVAAHNDDELMSFQEALSSPTHKERLDAMVEEIESMKSNHVWNLVDLPPGRKTIGNK</sequence>
<dbReference type="InterPro" id="IPR036397">
    <property type="entry name" value="RNaseH_sf"/>
</dbReference>
<dbReference type="SUPFAM" id="SSF53098">
    <property type="entry name" value="Ribonuclease H-like"/>
    <property type="match status" value="1"/>
</dbReference>
<name>A0A6P5FZ79_ANACO</name>
<dbReference type="InterPro" id="IPR039537">
    <property type="entry name" value="Retrotran_Ty1/copia-like"/>
</dbReference>
<evidence type="ECO:0000313" key="2">
    <source>
        <dbReference type="Proteomes" id="UP000515123"/>
    </source>
</evidence>
<evidence type="ECO:0000313" key="3">
    <source>
        <dbReference type="RefSeq" id="XP_020100887.1"/>
    </source>
</evidence>
<accession>A0A6P5FZ79</accession>
<keyword evidence="2" id="KW-1185">Reference proteome</keyword>
<dbReference type="InterPro" id="IPR012337">
    <property type="entry name" value="RNaseH-like_sf"/>
</dbReference>
<protein>
    <submittedName>
        <fullName evidence="3">Uncharacterized protein LOC109718850</fullName>
    </submittedName>
</protein>
<dbReference type="GO" id="GO:0003676">
    <property type="term" value="F:nucleic acid binding"/>
    <property type="evidence" value="ECO:0007669"/>
    <property type="project" value="InterPro"/>
</dbReference>
<dbReference type="GeneID" id="109718850"/>
<organism evidence="2 3">
    <name type="scientific">Ananas comosus</name>
    <name type="common">Pineapple</name>
    <name type="synonym">Ananas ananas</name>
    <dbReference type="NCBI Taxonomy" id="4615"/>
    <lineage>
        <taxon>Eukaryota</taxon>
        <taxon>Viridiplantae</taxon>
        <taxon>Streptophyta</taxon>
        <taxon>Embryophyta</taxon>
        <taxon>Tracheophyta</taxon>
        <taxon>Spermatophyta</taxon>
        <taxon>Magnoliopsida</taxon>
        <taxon>Liliopsida</taxon>
        <taxon>Poales</taxon>
        <taxon>Bromeliaceae</taxon>
        <taxon>Bromelioideae</taxon>
        <taxon>Ananas</taxon>
    </lineage>
</organism>
<dbReference type="PANTHER" id="PTHR42648">
    <property type="entry name" value="TRANSPOSASE, PUTATIVE-RELATED"/>
    <property type="match status" value="1"/>
</dbReference>
<dbReference type="Gene3D" id="3.30.420.10">
    <property type="entry name" value="Ribonuclease H-like superfamily/Ribonuclease H"/>
    <property type="match status" value="1"/>
</dbReference>
<feature type="region of interest" description="Disordered" evidence="1">
    <location>
        <begin position="124"/>
        <end position="143"/>
    </location>
</feature>